<dbReference type="InterPro" id="IPR001638">
    <property type="entry name" value="Solute-binding_3/MltF_N"/>
</dbReference>
<name>A0ABP6VPU0_9GAMM</name>
<evidence type="ECO:0000256" key="2">
    <source>
        <dbReference type="ARBA" id="ARBA00022729"/>
    </source>
</evidence>
<comment type="caution">
    <text evidence="4">The sequence shown here is derived from an EMBL/GenBank/DDBJ whole genome shotgun (WGS) entry which is preliminary data.</text>
</comment>
<dbReference type="PANTHER" id="PTHR35936">
    <property type="entry name" value="MEMBRANE-BOUND LYTIC MUREIN TRANSGLYCOSYLASE F"/>
    <property type="match status" value="1"/>
</dbReference>
<organism evidence="4 5">
    <name type="scientific">Zobellella aerophila</name>
    <dbReference type="NCBI Taxonomy" id="870480"/>
    <lineage>
        <taxon>Bacteria</taxon>
        <taxon>Pseudomonadati</taxon>
        <taxon>Pseudomonadota</taxon>
        <taxon>Gammaproteobacteria</taxon>
        <taxon>Aeromonadales</taxon>
        <taxon>Aeromonadaceae</taxon>
        <taxon>Zobellella</taxon>
    </lineage>
</organism>
<dbReference type="Proteomes" id="UP001500795">
    <property type="component" value="Unassembled WGS sequence"/>
</dbReference>
<dbReference type="Pfam" id="PF00497">
    <property type="entry name" value="SBP_bac_3"/>
    <property type="match status" value="1"/>
</dbReference>
<gene>
    <name evidence="4" type="ORF">GCM10022394_16590</name>
</gene>
<dbReference type="RefSeq" id="WP_344956833.1">
    <property type="nucleotide sequence ID" value="NZ_BAABCX010000002.1"/>
</dbReference>
<dbReference type="SMART" id="SM00062">
    <property type="entry name" value="PBPb"/>
    <property type="match status" value="1"/>
</dbReference>
<proteinExistence type="inferred from homology"/>
<evidence type="ECO:0000313" key="4">
    <source>
        <dbReference type="EMBL" id="GAA3537670.1"/>
    </source>
</evidence>
<evidence type="ECO:0000256" key="1">
    <source>
        <dbReference type="ARBA" id="ARBA00010333"/>
    </source>
</evidence>
<reference evidence="5" key="1">
    <citation type="journal article" date="2019" name="Int. J. Syst. Evol. Microbiol.">
        <title>The Global Catalogue of Microorganisms (GCM) 10K type strain sequencing project: providing services to taxonomists for standard genome sequencing and annotation.</title>
        <authorList>
            <consortium name="The Broad Institute Genomics Platform"/>
            <consortium name="The Broad Institute Genome Sequencing Center for Infectious Disease"/>
            <person name="Wu L."/>
            <person name="Ma J."/>
        </authorList>
    </citation>
    <scope>NUCLEOTIDE SEQUENCE [LARGE SCALE GENOMIC DNA]</scope>
    <source>
        <strain evidence="5">JCM 17110</strain>
    </source>
</reference>
<feature type="domain" description="Solute-binding protein family 3/N-terminal" evidence="3">
    <location>
        <begin position="18"/>
        <end position="238"/>
    </location>
</feature>
<keyword evidence="2" id="KW-0732">Signal</keyword>
<evidence type="ECO:0000313" key="5">
    <source>
        <dbReference type="Proteomes" id="UP001500795"/>
    </source>
</evidence>
<dbReference type="PANTHER" id="PTHR35936:SF6">
    <property type="entry name" value="AMINO ACID ABC TRANSPORTER SUBSTRATE-BINDING PAAT FAMILY PROTEIN"/>
    <property type="match status" value="1"/>
</dbReference>
<evidence type="ECO:0000259" key="3">
    <source>
        <dbReference type="SMART" id="SM00062"/>
    </source>
</evidence>
<dbReference type="EMBL" id="BAABCX010000002">
    <property type="protein sequence ID" value="GAA3537670.1"/>
    <property type="molecule type" value="Genomic_DNA"/>
</dbReference>
<dbReference type="Gene3D" id="3.40.190.10">
    <property type="entry name" value="Periplasmic binding protein-like II"/>
    <property type="match status" value="2"/>
</dbReference>
<dbReference type="SUPFAM" id="SSF53850">
    <property type="entry name" value="Periplasmic binding protein-like II"/>
    <property type="match status" value="1"/>
</dbReference>
<sequence length="255" mass="28968">MKYLLLLMLAAQTEARTLFACGHPVYPPISWAQDRQLTGIAPHLAEKIFGELGYTLELSVFGNWERCLQEARAGRVEVIVSAYQTAQRKQDFRFTQYPIIADPIILITHADNKEPATTLAQLKGKTIGLLFGDSFGDEFDDFVKQHAFVERVSEGSQNLKKLAMGRIDYMPIGQLTASLQLQQLAYRDKLKPLPDIITIEHYYLAIQKDSPLVKHLPYLSARINELTMENYIQYLTDHYSQQYLAQTPDGDASAR</sequence>
<keyword evidence="5" id="KW-1185">Reference proteome</keyword>
<comment type="similarity">
    <text evidence="1">Belongs to the bacterial solute-binding protein 3 family.</text>
</comment>
<accession>A0ABP6VPU0</accession>
<protein>
    <recommendedName>
        <fullName evidence="3">Solute-binding protein family 3/N-terminal domain-containing protein</fullName>
    </recommendedName>
</protein>